<keyword evidence="2" id="KW-1185">Reference proteome</keyword>
<sequence>MARWEQRPTGSNWGEFGPDDQLGRVNLIGEEQVLKGAREIRAGKTFCLSLPLDLPGGNVLNPRRHPPRLSPTRLQDTPYVNFPLRMLNPDAVDVLSDDQVLLSMQYSTQWDSLAHVGALFDADGDGRAELCYYNGYRAGIDVIGPKDATHAGCGCDGDGPSAALKLGVENMAVKGMQGRGVLVDLARHFGTGRTLIGAKELRQALAADGIEVERGDMLVLRTGFAEAVVDMAGQPDADVLHGYGAALDGTDAELLQWISDSGIAALCADNYAVEAYPARERQGPRAMLPLHHHCLFKLGLPLAELWYLKDLAEWLHANGRHRFMLTAPPLRLPHAIGSPVTPIATV</sequence>
<dbReference type="GO" id="GO:0004061">
    <property type="term" value="F:arylformamidase activity"/>
    <property type="evidence" value="ECO:0007669"/>
    <property type="project" value="InterPro"/>
</dbReference>
<dbReference type="SUPFAM" id="SSF102198">
    <property type="entry name" value="Putative cyclase"/>
    <property type="match status" value="1"/>
</dbReference>
<comment type="caution">
    <text evidence="1">The sequence shown here is derived from an EMBL/GenBank/DDBJ whole genome shotgun (WGS) entry which is preliminary data.</text>
</comment>
<dbReference type="Proteomes" id="UP000290849">
    <property type="component" value="Unassembled WGS sequence"/>
</dbReference>
<dbReference type="InterPro" id="IPR007325">
    <property type="entry name" value="KFase/CYL"/>
</dbReference>
<dbReference type="GO" id="GO:0019441">
    <property type="term" value="P:L-tryptophan catabolic process to kynurenine"/>
    <property type="evidence" value="ECO:0007669"/>
    <property type="project" value="InterPro"/>
</dbReference>
<dbReference type="InterPro" id="IPR037175">
    <property type="entry name" value="KFase_sf"/>
</dbReference>
<proteinExistence type="predicted"/>
<protein>
    <submittedName>
        <fullName evidence="1">Cyclase</fullName>
    </submittedName>
</protein>
<dbReference type="PROSITE" id="PS50890">
    <property type="entry name" value="PUA"/>
    <property type="match status" value="1"/>
</dbReference>
<dbReference type="AlphaFoldDB" id="A0A4Q1HEJ3"/>
<organism evidence="1 2">
    <name type="scientific">Achromobacter aloeverae</name>
    <dbReference type="NCBI Taxonomy" id="1750518"/>
    <lineage>
        <taxon>Bacteria</taxon>
        <taxon>Pseudomonadati</taxon>
        <taxon>Pseudomonadota</taxon>
        <taxon>Betaproteobacteria</taxon>
        <taxon>Burkholderiales</taxon>
        <taxon>Alcaligenaceae</taxon>
        <taxon>Achromobacter</taxon>
    </lineage>
</organism>
<dbReference type="OrthoDB" id="7067800at2"/>
<dbReference type="Gene3D" id="3.50.30.50">
    <property type="entry name" value="Putative cyclase"/>
    <property type="match status" value="1"/>
</dbReference>
<reference evidence="1 2" key="1">
    <citation type="journal article" date="2017" name="Int. J. Syst. Evol. Microbiol.">
        <title>Achromobacter aloeverae sp. nov., isolated from the root of Aloe vera (L.) Burm.f.</title>
        <authorList>
            <person name="Kuncharoen N."/>
            <person name="Muramatsu Y."/>
            <person name="Shibata C."/>
            <person name="Kamakura Y."/>
            <person name="Nakagawa Y."/>
            <person name="Tanasupawat S."/>
        </authorList>
    </citation>
    <scope>NUCLEOTIDE SEQUENCE [LARGE SCALE GENOMIC DNA]</scope>
    <source>
        <strain evidence="1 2">AVA-1</strain>
    </source>
</reference>
<accession>A0A4Q1HEJ3</accession>
<dbReference type="EMBL" id="PYAL01000009">
    <property type="protein sequence ID" value="RXN83723.1"/>
    <property type="molecule type" value="Genomic_DNA"/>
</dbReference>
<gene>
    <name evidence="1" type="ORF">C7R54_25960</name>
</gene>
<name>A0A4Q1HEJ3_9BURK</name>
<dbReference type="RefSeq" id="WP_129153836.1">
    <property type="nucleotide sequence ID" value="NZ_JBHSDO010000015.1"/>
</dbReference>
<dbReference type="PANTHER" id="PTHR34861:SF10">
    <property type="entry name" value="CYCLASE"/>
    <property type="match status" value="1"/>
</dbReference>
<dbReference type="PANTHER" id="PTHR34861">
    <property type="match status" value="1"/>
</dbReference>
<evidence type="ECO:0000313" key="1">
    <source>
        <dbReference type="EMBL" id="RXN83723.1"/>
    </source>
</evidence>
<evidence type="ECO:0000313" key="2">
    <source>
        <dbReference type="Proteomes" id="UP000290849"/>
    </source>
</evidence>
<dbReference type="Pfam" id="PF04199">
    <property type="entry name" value="Cyclase"/>
    <property type="match status" value="1"/>
</dbReference>